<dbReference type="RefSeq" id="WP_067534246.1">
    <property type="nucleotide sequence ID" value="NZ_AP025567.1"/>
</dbReference>
<dbReference type="GeneID" id="83003208"/>
<accession>A0A415E123</accession>
<name>A0A415E123_9FIRM</name>
<feature type="chain" id="PRO_5038860924" description="DUF4367 domain-containing protein" evidence="1">
    <location>
        <begin position="23"/>
        <end position="154"/>
    </location>
</feature>
<evidence type="ECO:0000313" key="3">
    <source>
        <dbReference type="Proteomes" id="UP000284841"/>
    </source>
</evidence>
<proteinExistence type="predicted"/>
<evidence type="ECO:0008006" key="4">
    <source>
        <dbReference type="Google" id="ProtNLM"/>
    </source>
</evidence>
<gene>
    <name evidence="2" type="ORF">DW099_11600</name>
</gene>
<dbReference type="PROSITE" id="PS51257">
    <property type="entry name" value="PROKAR_LIPOPROTEIN"/>
    <property type="match status" value="1"/>
</dbReference>
<feature type="signal peptide" evidence="1">
    <location>
        <begin position="1"/>
        <end position="22"/>
    </location>
</feature>
<reference evidence="2 3" key="1">
    <citation type="submission" date="2018-08" db="EMBL/GenBank/DDBJ databases">
        <title>A genome reference for cultivated species of the human gut microbiota.</title>
        <authorList>
            <person name="Zou Y."/>
            <person name="Xue W."/>
            <person name="Luo G."/>
        </authorList>
    </citation>
    <scope>NUCLEOTIDE SEQUENCE [LARGE SCALE GENOMIC DNA]</scope>
    <source>
        <strain evidence="2 3">AM07-24</strain>
    </source>
</reference>
<keyword evidence="1" id="KW-0732">Signal</keyword>
<dbReference type="EMBL" id="QRMS01000003">
    <property type="protein sequence ID" value="RHJ87337.1"/>
    <property type="molecule type" value="Genomic_DNA"/>
</dbReference>
<keyword evidence="3" id="KW-1185">Reference proteome</keyword>
<dbReference type="OrthoDB" id="2081534at2"/>
<evidence type="ECO:0000313" key="2">
    <source>
        <dbReference type="EMBL" id="RHJ87337.1"/>
    </source>
</evidence>
<comment type="caution">
    <text evidence="2">The sequence shown here is derived from an EMBL/GenBank/DDBJ whole genome shotgun (WGS) entry which is preliminary data.</text>
</comment>
<sequence length="154" mass="17228">MEKNKKIAVVFAAVLLVAAMSACSTHSSKSYTFKVETGDKIKIEMDTSGDYSFAQEEGRFRVEKGEDEILQGMFMTKEGYDQYQTLKDSKEVKILADGEKDGNTYFFYEYEGEAGTETNFVLWIKDSSTGMLIGSLAGEKEAKAAFERLTITLE</sequence>
<protein>
    <recommendedName>
        <fullName evidence="4">DUF4367 domain-containing protein</fullName>
    </recommendedName>
</protein>
<dbReference type="Proteomes" id="UP000284841">
    <property type="component" value="Unassembled WGS sequence"/>
</dbReference>
<evidence type="ECO:0000256" key="1">
    <source>
        <dbReference type="SAM" id="SignalP"/>
    </source>
</evidence>
<dbReference type="AlphaFoldDB" id="A0A415E123"/>
<organism evidence="2 3">
    <name type="scientific">Emergencia timonensis</name>
    <dbReference type="NCBI Taxonomy" id="1776384"/>
    <lineage>
        <taxon>Bacteria</taxon>
        <taxon>Bacillati</taxon>
        <taxon>Bacillota</taxon>
        <taxon>Clostridia</taxon>
        <taxon>Peptostreptococcales</taxon>
        <taxon>Anaerovoracaceae</taxon>
        <taxon>Emergencia</taxon>
    </lineage>
</organism>